<dbReference type="AlphaFoldDB" id="A0A0C2N2L5"/>
<evidence type="ECO:0000313" key="3">
    <source>
        <dbReference type="Proteomes" id="UP000031668"/>
    </source>
</evidence>
<organism evidence="2 3">
    <name type="scientific">Thelohanellus kitauei</name>
    <name type="common">Myxosporean</name>
    <dbReference type="NCBI Taxonomy" id="669202"/>
    <lineage>
        <taxon>Eukaryota</taxon>
        <taxon>Metazoa</taxon>
        <taxon>Cnidaria</taxon>
        <taxon>Myxozoa</taxon>
        <taxon>Myxosporea</taxon>
        <taxon>Bivalvulida</taxon>
        <taxon>Platysporina</taxon>
        <taxon>Myxobolidae</taxon>
        <taxon>Thelohanellus</taxon>
    </lineage>
</organism>
<dbReference type="Proteomes" id="UP000031668">
    <property type="component" value="Unassembled WGS sequence"/>
</dbReference>
<dbReference type="OrthoDB" id="10068017at2759"/>
<protein>
    <submittedName>
        <fullName evidence="2">Uncharacterized protein</fullName>
    </submittedName>
</protein>
<gene>
    <name evidence="2" type="ORF">RF11_03941</name>
</gene>
<reference evidence="2 3" key="1">
    <citation type="journal article" date="2014" name="Genome Biol. Evol.">
        <title>The genome of the myxosporean Thelohanellus kitauei shows adaptations to nutrient acquisition within its fish host.</title>
        <authorList>
            <person name="Yang Y."/>
            <person name="Xiong J."/>
            <person name="Zhou Z."/>
            <person name="Huo F."/>
            <person name="Miao W."/>
            <person name="Ran C."/>
            <person name="Liu Y."/>
            <person name="Zhang J."/>
            <person name="Feng J."/>
            <person name="Wang M."/>
            <person name="Wang M."/>
            <person name="Wang L."/>
            <person name="Yao B."/>
        </authorList>
    </citation>
    <scope>NUCLEOTIDE SEQUENCE [LARGE SCALE GENOMIC DNA]</scope>
    <source>
        <strain evidence="2">Wuqing</strain>
    </source>
</reference>
<dbReference type="EMBL" id="JWZT01000626">
    <property type="protein sequence ID" value="KII73886.1"/>
    <property type="molecule type" value="Genomic_DNA"/>
</dbReference>
<comment type="caution">
    <text evidence="2">The sequence shown here is derived from an EMBL/GenBank/DDBJ whole genome shotgun (WGS) entry which is preliminary data.</text>
</comment>
<accession>A0A0C2N2L5</accession>
<name>A0A0C2N2L5_THEKT</name>
<evidence type="ECO:0000313" key="2">
    <source>
        <dbReference type="EMBL" id="KII73886.1"/>
    </source>
</evidence>
<evidence type="ECO:0000256" key="1">
    <source>
        <dbReference type="SAM" id="MobiDB-lite"/>
    </source>
</evidence>
<proteinExistence type="predicted"/>
<keyword evidence="3" id="KW-1185">Reference proteome</keyword>
<sequence length="229" mass="26339">MSKKNKRESIKKIINFSNTSRQICKRFIVRVLGISRDTLKTVKKKLEKNDNSGPTVITNSSQPKPQTTILAPPADALPPNLPQSLHPIFGTINDYHHQPYDWIPHKYVNDISFSTEKRFQFIDECFNRKENGNHNMLVSHPNINEQQAEDPNHFNENIYPLVSNQIEFPLKPRACLVNTNVNPSPHETYKLLTPQDPEYNRTFLSGSISDKTIEMLSKLLESDLDDQSQ</sequence>
<feature type="region of interest" description="Disordered" evidence="1">
    <location>
        <begin position="46"/>
        <end position="74"/>
    </location>
</feature>
<feature type="compositionally biased region" description="Polar residues" evidence="1">
    <location>
        <begin position="51"/>
        <end position="69"/>
    </location>
</feature>